<dbReference type="AlphaFoldDB" id="A0A8S1RVU5"/>
<dbReference type="Proteomes" id="UP000689195">
    <property type="component" value="Unassembled WGS sequence"/>
</dbReference>
<dbReference type="EMBL" id="CAJJDO010000001">
    <property type="protein sequence ID" value="CAD8132106.1"/>
    <property type="molecule type" value="Genomic_DNA"/>
</dbReference>
<sequence>MQPQNNQNPQQMIPPIQQNSPPNQQITPPIQQINRDQLEELLQRGRDYLKSLEYKNSIQSFGEVLKLEPINIQAKVGLMNALQEMNYFNSSLLFQRKIFEQDPQNFDALLNQGLILYNYKKYSESIEYIQQKLRDNQFDGEQEKKLLKLLSKPQCYQRQQFYRE</sequence>
<reference evidence="3" key="1">
    <citation type="submission" date="2021-01" db="EMBL/GenBank/DDBJ databases">
        <authorList>
            <consortium name="Genoscope - CEA"/>
            <person name="William W."/>
        </authorList>
    </citation>
    <scope>NUCLEOTIDE SEQUENCE</scope>
</reference>
<keyword evidence="4" id="KW-1185">Reference proteome</keyword>
<feature type="region of interest" description="Disordered" evidence="2">
    <location>
        <begin position="1"/>
        <end position="28"/>
    </location>
</feature>
<dbReference type="InterPro" id="IPR019734">
    <property type="entry name" value="TPR_rpt"/>
</dbReference>
<proteinExistence type="predicted"/>
<name>A0A8S1RVU5_9CILI</name>
<evidence type="ECO:0000313" key="4">
    <source>
        <dbReference type="Proteomes" id="UP000689195"/>
    </source>
</evidence>
<gene>
    <name evidence="3" type="ORF">PPENT_87.1.T0010445</name>
</gene>
<keyword evidence="1" id="KW-0802">TPR repeat</keyword>
<accession>A0A8S1RVU5</accession>
<evidence type="ECO:0008006" key="5">
    <source>
        <dbReference type="Google" id="ProtNLM"/>
    </source>
</evidence>
<comment type="caution">
    <text evidence="3">The sequence shown here is derived from an EMBL/GenBank/DDBJ whole genome shotgun (WGS) entry which is preliminary data.</text>
</comment>
<organism evidence="3 4">
    <name type="scientific">Paramecium pentaurelia</name>
    <dbReference type="NCBI Taxonomy" id="43138"/>
    <lineage>
        <taxon>Eukaryota</taxon>
        <taxon>Sar</taxon>
        <taxon>Alveolata</taxon>
        <taxon>Ciliophora</taxon>
        <taxon>Intramacronucleata</taxon>
        <taxon>Oligohymenophorea</taxon>
        <taxon>Peniculida</taxon>
        <taxon>Parameciidae</taxon>
        <taxon>Paramecium</taxon>
    </lineage>
</organism>
<dbReference type="OrthoDB" id="324775at2759"/>
<protein>
    <recommendedName>
        <fullName evidence="5">Tetratricopeptide repeat protein</fullName>
    </recommendedName>
</protein>
<evidence type="ECO:0000256" key="1">
    <source>
        <dbReference type="PROSITE-ProRule" id="PRU00339"/>
    </source>
</evidence>
<evidence type="ECO:0000313" key="3">
    <source>
        <dbReference type="EMBL" id="CAD8132106.1"/>
    </source>
</evidence>
<dbReference type="PROSITE" id="PS50005">
    <property type="entry name" value="TPR"/>
    <property type="match status" value="1"/>
</dbReference>
<feature type="repeat" description="TPR" evidence="1">
    <location>
        <begin position="38"/>
        <end position="71"/>
    </location>
</feature>
<evidence type="ECO:0000256" key="2">
    <source>
        <dbReference type="SAM" id="MobiDB-lite"/>
    </source>
</evidence>